<dbReference type="PANTHER" id="PTHR23513">
    <property type="entry name" value="INTEGRAL MEMBRANE EFFLUX PROTEIN-RELATED"/>
    <property type="match status" value="1"/>
</dbReference>
<accession>A0ABN2EDP3</accession>
<comment type="caution">
    <text evidence="8">The sequence shown here is derived from an EMBL/GenBank/DDBJ whole genome shotgun (WGS) entry which is preliminary data.</text>
</comment>
<dbReference type="Proteomes" id="UP001500190">
    <property type="component" value="Unassembled WGS sequence"/>
</dbReference>
<evidence type="ECO:0000256" key="4">
    <source>
        <dbReference type="ARBA" id="ARBA00022692"/>
    </source>
</evidence>
<comment type="subcellular location">
    <subcellularLocation>
        <location evidence="1">Cell membrane</location>
        <topology evidence="1">Multi-pass membrane protein</topology>
    </subcellularLocation>
</comment>
<dbReference type="CDD" id="cd06173">
    <property type="entry name" value="MFS_MefA_like"/>
    <property type="match status" value="1"/>
</dbReference>
<evidence type="ECO:0000256" key="5">
    <source>
        <dbReference type="ARBA" id="ARBA00022989"/>
    </source>
</evidence>
<organism evidence="8 9">
    <name type="scientific">Kribbella karoonensis</name>
    <dbReference type="NCBI Taxonomy" id="324851"/>
    <lineage>
        <taxon>Bacteria</taxon>
        <taxon>Bacillati</taxon>
        <taxon>Actinomycetota</taxon>
        <taxon>Actinomycetes</taxon>
        <taxon>Propionibacteriales</taxon>
        <taxon>Kribbellaceae</taxon>
        <taxon>Kribbella</taxon>
    </lineage>
</organism>
<feature type="transmembrane region" description="Helical" evidence="7">
    <location>
        <begin position="366"/>
        <end position="384"/>
    </location>
</feature>
<dbReference type="PANTHER" id="PTHR23513:SF11">
    <property type="entry name" value="STAPHYLOFERRIN A TRANSPORTER"/>
    <property type="match status" value="1"/>
</dbReference>
<keyword evidence="2" id="KW-0813">Transport</keyword>
<dbReference type="EMBL" id="BAAAND010000009">
    <property type="protein sequence ID" value="GAA1603565.1"/>
    <property type="molecule type" value="Genomic_DNA"/>
</dbReference>
<evidence type="ECO:0000256" key="3">
    <source>
        <dbReference type="ARBA" id="ARBA00022475"/>
    </source>
</evidence>
<evidence type="ECO:0000313" key="8">
    <source>
        <dbReference type="EMBL" id="GAA1603565.1"/>
    </source>
</evidence>
<feature type="transmembrane region" description="Helical" evidence="7">
    <location>
        <begin position="216"/>
        <end position="235"/>
    </location>
</feature>
<dbReference type="PROSITE" id="PS51318">
    <property type="entry name" value="TAT"/>
    <property type="match status" value="1"/>
</dbReference>
<dbReference type="InterPro" id="IPR036259">
    <property type="entry name" value="MFS_trans_sf"/>
</dbReference>
<evidence type="ECO:0000313" key="9">
    <source>
        <dbReference type="Proteomes" id="UP001500190"/>
    </source>
</evidence>
<name>A0ABN2EDP3_9ACTN</name>
<evidence type="ECO:0000256" key="6">
    <source>
        <dbReference type="ARBA" id="ARBA00023136"/>
    </source>
</evidence>
<keyword evidence="4 7" id="KW-0812">Transmembrane</keyword>
<feature type="transmembrane region" description="Helical" evidence="7">
    <location>
        <begin position="48"/>
        <end position="67"/>
    </location>
</feature>
<keyword evidence="6 7" id="KW-0472">Membrane</keyword>
<keyword evidence="3" id="KW-1003">Cell membrane</keyword>
<keyword evidence="5 7" id="KW-1133">Transmembrane helix</keyword>
<dbReference type="Pfam" id="PF05977">
    <property type="entry name" value="MFS_3"/>
    <property type="match status" value="1"/>
</dbReference>
<proteinExistence type="predicted"/>
<dbReference type="InterPro" id="IPR010290">
    <property type="entry name" value="TM_effector"/>
</dbReference>
<reference evidence="8 9" key="1">
    <citation type="journal article" date="2019" name="Int. J. Syst. Evol. Microbiol.">
        <title>The Global Catalogue of Microorganisms (GCM) 10K type strain sequencing project: providing services to taxonomists for standard genome sequencing and annotation.</title>
        <authorList>
            <consortium name="The Broad Institute Genomics Platform"/>
            <consortium name="The Broad Institute Genome Sequencing Center for Infectious Disease"/>
            <person name="Wu L."/>
            <person name="Ma J."/>
        </authorList>
    </citation>
    <scope>NUCLEOTIDE SEQUENCE [LARGE SCALE GENOMIC DNA]</scope>
    <source>
        <strain evidence="8 9">JCM 14304</strain>
    </source>
</reference>
<protein>
    <submittedName>
        <fullName evidence="8">MFS transporter</fullName>
    </submittedName>
</protein>
<feature type="transmembrane region" description="Helical" evidence="7">
    <location>
        <begin position="247"/>
        <end position="267"/>
    </location>
</feature>
<keyword evidence="9" id="KW-1185">Reference proteome</keyword>
<sequence length="408" mass="42224">MSSPLRRPAFRSFAAGRLVSLLGSSMAPVALAFAVLDASGDPSQLGVVLTARMVPMLCFVLIGGAVADRIPRRTVLIAAHAGGAAAQGAVAVLLITHHYGLVVISVLSAVNGILDAFTSPALRGLVPELVEKEQLRKANSLLSSIRNATKIVGPALAGVLVATAGSGPTIAVDAVSYLLAALLLSRLRVAGPTTPRTAPVLNDVRRGWQEFRSIRWVWAVTLSSAVMNLAQTGVWQVLGPPLTGEKLWGFTLSARGVGLLVMSALMYRLVLRHLLRAGQLMSVLGALPLVALGLGAGPPWVLTAAFVAGAGFSISGISWDTSLQEHVDRGVLSRLASIDDLLSFVAIPAGTLAAGPLADRFGARDVTLVAALVYGAAALGSLLFKDVRQLPHGAERSDTTGGGLPYLA</sequence>
<evidence type="ECO:0000256" key="1">
    <source>
        <dbReference type="ARBA" id="ARBA00004651"/>
    </source>
</evidence>
<evidence type="ECO:0000256" key="7">
    <source>
        <dbReference type="SAM" id="Phobius"/>
    </source>
</evidence>
<evidence type="ECO:0000256" key="2">
    <source>
        <dbReference type="ARBA" id="ARBA00022448"/>
    </source>
</evidence>
<gene>
    <name evidence="8" type="ORF">GCM10009742_60040</name>
</gene>
<feature type="transmembrane region" description="Helical" evidence="7">
    <location>
        <begin position="274"/>
        <end position="294"/>
    </location>
</feature>
<dbReference type="SUPFAM" id="SSF103473">
    <property type="entry name" value="MFS general substrate transporter"/>
    <property type="match status" value="1"/>
</dbReference>
<dbReference type="Gene3D" id="1.20.1250.20">
    <property type="entry name" value="MFS general substrate transporter like domains"/>
    <property type="match status" value="1"/>
</dbReference>
<dbReference type="InterPro" id="IPR006311">
    <property type="entry name" value="TAT_signal"/>
</dbReference>